<sequence length="384" mass="40860">MKTRAVVLERTDRIRIPGRSTVRHSAVATWLMFIACNPVNHDSETSSAPAAALTANPLVGWDPRQPGPNELFPATDGSPNYLRSVIPPNPKLDPNSDAIIASMGCTRPRLNGPEWQMPFYMTKNSDPLYHPVLEHAPDWGCSVGDEGIHIPDYATREVPGDGDAWVIVANKDDDTVKGIWVAKKDPTGWNGSCGGSFKLSGNGAAESKLAGLGTGSDVQAGFGFIQYSELQAGSIDHALYFTATRSCRTFRKPAGKSDGNGMGRDCMPMGARLQLDPSVNCRRLRGASKGERMICLAMQKYGGYVLDSGGPGPISGIGMAGDDLTDPARAPWQTPGNGMRGPRGCSPVGPNCGVVSNVGLDGSEDSLAHIPWTKLRVLASWNGE</sequence>
<organism evidence="1 2">
    <name type="scientific">Pendulispora albinea</name>
    <dbReference type="NCBI Taxonomy" id="2741071"/>
    <lineage>
        <taxon>Bacteria</taxon>
        <taxon>Pseudomonadati</taxon>
        <taxon>Myxococcota</taxon>
        <taxon>Myxococcia</taxon>
        <taxon>Myxococcales</taxon>
        <taxon>Sorangiineae</taxon>
        <taxon>Pendulisporaceae</taxon>
        <taxon>Pendulispora</taxon>
    </lineage>
</organism>
<name>A0ABZ2M9L0_9BACT</name>
<proteinExistence type="predicted"/>
<gene>
    <name evidence="1" type="ORF">LZC94_18345</name>
</gene>
<reference evidence="1 2" key="1">
    <citation type="submission" date="2021-12" db="EMBL/GenBank/DDBJ databases">
        <title>Discovery of the Pendulisporaceae a myxobacterial family with distinct sporulation behavior and unique specialized metabolism.</title>
        <authorList>
            <person name="Garcia R."/>
            <person name="Popoff A."/>
            <person name="Bader C.D."/>
            <person name="Loehr J."/>
            <person name="Walesch S."/>
            <person name="Walt C."/>
            <person name="Boldt J."/>
            <person name="Bunk B."/>
            <person name="Haeckl F.J.F.P.J."/>
            <person name="Gunesch A.P."/>
            <person name="Birkelbach J."/>
            <person name="Nuebel U."/>
            <person name="Pietschmann T."/>
            <person name="Bach T."/>
            <person name="Mueller R."/>
        </authorList>
    </citation>
    <scope>NUCLEOTIDE SEQUENCE [LARGE SCALE GENOMIC DNA]</scope>
    <source>
        <strain evidence="1 2">MSr11954</strain>
    </source>
</reference>
<dbReference type="EMBL" id="CP089984">
    <property type="protein sequence ID" value="WXB19183.1"/>
    <property type="molecule type" value="Genomic_DNA"/>
</dbReference>
<evidence type="ECO:0000313" key="1">
    <source>
        <dbReference type="EMBL" id="WXB19183.1"/>
    </source>
</evidence>
<dbReference type="RefSeq" id="WP_394828806.1">
    <property type="nucleotide sequence ID" value="NZ_CP089984.1"/>
</dbReference>
<dbReference type="Proteomes" id="UP001370348">
    <property type="component" value="Chromosome"/>
</dbReference>
<protein>
    <submittedName>
        <fullName evidence="1">Uncharacterized protein</fullName>
    </submittedName>
</protein>
<evidence type="ECO:0000313" key="2">
    <source>
        <dbReference type="Proteomes" id="UP001370348"/>
    </source>
</evidence>
<keyword evidence="2" id="KW-1185">Reference proteome</keyword>
<accession>A0ABZ2M9L0</accession>